<reference evidence="11 12" key="1">
    <citation type="submission" date="2016-10" db="EMBL/GenBank/DDBJ databases">
        <authorList>
            <person name="de Groot N.N."/>
        </authorList>
    </citation>
    <scope>NUCLEOTIDE SEQUENCE [LARGE SCALE GENOMIC DNA]</scope>
    <source>
        <strain evidence="11 12">CGMCC 1.8925</strain>
    </source>
</reference>
<keyword evidence="8" id="KW-0443">Lipid metabolism</keyword>
<dbReference type="EMBL" id="FMVT01000012">
    <property type="protein sequence ID" value="SCY86947.1"/>
    <property type="molecule type" value="Genomic_DNA"/>
</dbReference>
<dbReference type="AlphaFoldDB" id="A0A1G5JF84"/>
<evidence type="ECO:0000313" key="11">
    <source>
        <dbReference type="EMBL" id="SCY86947.1"/>
    </source>
</evidence>
<organism evidence="11 12">
    <name type="scientific">Paracoccus tibetensis</name>
    <dbReference type="NCBI Taxonomy" id="336292"/>
    <lineage>
        <taxon>Bacteria</taxon>
        <taxon>Pseudomonadati</taxon>
        <taxon>Pseudomonadota</taxon>
        <taxon>Alphaproteobacteria</taxon>
        <taxon>Rhodobacterales</taxon>
        <taxon>Paracoccaceae</taxon>
        <taxon>Paracoccus</taxon>
    </lineage>
</organism>
<dbReference type="PANTHER" id="PTHR18896:SF76">
    <property type="entry name" value="PHOSPHOLIPASE"/>
    <property type="match status" value="1"/>
</dbReference>
<dbReference type="SUPFAM" id="SSF56024">
    <property type="entry name" value="Phospholipase D/nuclease"/>
    <property type="match status" value="2"/>
</dbReference>
<accession>A0A1G5JF84</accession>
<comment type="function">
    <text evidence="2">Could be a virulence factor.</text>
</comment>
<protein>
    <recommendedName>
        <fullName evidence="4">Phospholipase D</fullName>
    </recommendedName>
    <alternativeName>
        <fullName evidence="9">Choline phosphatase</fullName>
    </alternativeName>
</protein>
<evidence type="ECO:0000256" key="2">
    <source>
        <dbReference type="ARBA" id="ARBA00003145"/>
    </source>
</evidence>
<evidence type="ECO:0000256" key="1">
    <source>
        <dbReference type="ARBA" id="ARBA00000798"/>
    </source>
</evidence>
<evidence type="ECO:0000256" key="6">
    <source>
        <dbReference type="ARBA" id="ARBA00022737"/>
    </source>
</evidence>
<keyword evidence="5" id="KW-0964">Secreted</keyword>
<dbReference type="CDD" id="cd09143">
    <property type="entry name" value="PLDc_vPLD1_2_like_bac_2"/>
    <property type="match status" value="1"/>
</dbReference>
<evidence type="ECO:0000256" key="4">
    <source>
        <dbReference type="ARBA" id="ARBA00018392"/>
    </source>
</evidence>
<evidence type="ECO:0000256" key="9">
    <source>
        <dbReference type="ARBA" id="ARBA00029594"/>
    </source>
</evidence>
<dbReference type="GO" id="GO:0004630">
    <property type="term" value="F:phospholipase D activity"/>
    <property type="evidence" value="ECO:0007669"/>
    <property type="project" value="UniProtKB-EC"/>
</dbReference>
<evidence type="ECO:0000256" key="3">
    <source>
        <dbReference type="ARBA" id="ARBA00004613"/>
    </source>
</evidence>
<dbReference type="PANTHER" id="PTHR18896">
    <property type="entry name" value="PHOSPHOLIPASE D"/>
    <property type="match status" value="1"/>
</dbReference>
<name>A0A1G5JF84_9RHOB</name>
<evidence type="ECO:0000256" key="5">
    <source>
        <dbReference type="ARBA" id="ARBA00022525"/>
    </source>
</evidence>
<keyword evidence="12" id="KW-1185">Reference proteome</keyword>
<dbReference type="Proteomes" id="UP000199502">
    <property type="component" value="Unassembled WGS sequence"/>
</dbReference>
<comment type="catalytic activity">
    <reaction evidence="1">
        <text>a 1,2-diacyl-sn-glycero-3-phosphocholine + H2O = a 1,2-diacyl-sn-glycero-3-phosphate + choline + H(+)</text>
        <dbReference type="Rhea" id="RHEA:14445"/>
        <dbReference type="ChEBI" id="CHEBI:15354"/>
        <dbReference type="ChEBI" id="CHEBI:15377"/>
        <dbReference type="ChEBI" id="CHEBI:15378"/>
        <dbReference type="ChEBI" id="CHEBI:57643"/>
        <dbReference type="ChEBI" id="CHEBI:58608"/>
        <dbReference type="EC" id="3.1.4.4"/>
    </reaction>
</comment>
<dbReference type="PROSITE" id="PS50035">
    <property type="entry name" value="PLD"/>
    <property type="match status" value="2"/>
</dbReference>
<dbReference type="Pfam" id="PF00614">
    <property type="entry name" value="PLDc"/>
    <property type="match status" value="1"/>
</dbReference>
<evidence type="ECO:0000256" key="8">
    <source>
        <dbReference type="ARBA" id="ARBA00023098"/>
    </source>
</evidence>
<keyword evidence="6" id="KW-0677">Repeat</keyword>
<dbReference type="InterPro" id="IPR001736">
    <property type="entry name" value="PLipase_D/transphosphatidylase"/>
</dbReference>
<dbReference type="Gene3D" id="3.30.870.10">
    <property type="entry name" value="Endonuclease Chain A"/>
    <property type="match status" value="2"/>
</dbReference>
<feature type="domain" description="PLD phosphodiesterase" evidence="10">
    <location>
        <begin position="347"/>
        <end position="374"/>
    </location>
</feature>
<sequence length="497" mass="56068">MMRDAAEEALVRPGANCWRVGEAERLAVIIDADAYFTALRRAMLNARRSIVMIGWDFDARIRLGDPADGDAGPEKLGDFVLWLARQRKGLHIRLLRWDTGAFLAMLRGRTWWTIMRWKAHPRITLKLDAKHPLTSSHHQKIVVIDDALAFCGGIDITAGRWDRREHLDDDPRRLGPDGQPQQPWHDATVACDGQAARILGDLARDRWQVACGERLEPVPPGASLWPEGLTPAFRTVRVAVSRTRPDIPEVETAHEIEQLYLDLIAGARKTIYAESQYFASRKIAQAIAARLTGEDPPEIVIINPTGAQGWLEPLAMDTARARLIEALRRIDRHGRFRVYHPMTAGGAPIYVHAKIMVVDDRFLRVGSSNMNNRSMRLDTECDVLLPAEREGDTGLRAQISQLRDDLLAEHLGCREDEVAAAIAEHGLIGAIERLRRAPGQGRTLKPYELPELSGLEQWLADNEILDPNGPDRIFEPLSRRSLFKGWRWPRRLRKAGR</sequence>
<dbReference type="CDD" id="cd09140">
    <property type="entry name" value="PLDc_vPLD1_2_like_bac_1"/>
    <property type="match status" value="1"/>
</dbReference>
<gene>
    <name evidence="11" type="ORF">SAMN05660710_03189</name>
</gene>
<dbReference type="GO" id="GO:0005576">
    <property type="term" value="C:extracellular region"/>
    <property type="evidence" value="ECO:0007669"/>
    <property type="project" value="UniProtKB-SubCell"/>
</dbReference>
<proteinExistence type="predicted"/>
<dbReference type="STRING" id="336292.SAMN05660710_03189"/>
<evidence type="ECO:0000259" key="10">
    <source>
        <dbReference type="PROSITE" id="PS50035"/>
    </source>
</evidence>
<comment type="subcellular location">
    <subcellularLocation>
        <location evidence="3">Secreted</location>
    </subcellularLocation>
</comment>
<dbReference type="InterPro" id="IPR025202">
    <property type="entry name" value="PLD-like_dom"/>
</dbReference>
<dbReference type="GO" id="GO:0009395">
    <property type="term" value="P:phospholipid catabolic process"/>
    <property type="evidence" value="ECO:0007669"/>
    <property type="project" value="TreeGrafter"/>
</dbReference>
<dbReference type="Pfam" id="PF13091">
    <property type="entry name" value="PLDc_2"/>
    <property type="match status" value="1"/>
</dbReference>
<feature type="domain" description="PLD phosphodiesterase" evidence="10">
    <location>
        <begin position="133"/>
        <end position="160"/>
    </location>
</feature>
<evidence type="ECO:0000313" key="12">
    <source>
        <dbReference type="Proteomes" id="UP000199502"/>
    </source>
</evidence>
<keyword evidence="7" id="KW-0378">Hydrolase</keyword>
<dbReference type="InterPro" id="IPR015679">
    <property type="entry name" value="PLipase_D_fam"/>
</dbReference>
<evidence type="ECO:0000256" key="7">
    <source>
        <dbReference type="ARBA" id="ARBA00022801"/>
    </source>
</evidence>
<dbReference type="SMART" id="SM00155">
    <property type="entry name" value="PLDc"/>
    <property type="match status" value="2"/>
</dbReference>